<dbReference type="EMBL" id="CM027682">
    <property type="protein sequence ID" value="KAG0537984.1"/>
    <property type="molecule type" value="Genomic_DNA"/>
</dbReference>
<name>A0A921UN95_SORBI</name>
<accession>A0A921UN95</accession>
<evidence type="ECO:0000256" key="1">
    <source>
        <dbReference type="SAM" id="MobiDB-lite"/>
    </source>
</evidence>
<gene>
    <name evidence="2" type="ORF">BDA96_03G196400</name>
</gene>
<evidence type="ECO:0000313" key="2">
    <source>
        <dbReference type="EMBL" id="KAG0537984.1"/>
    </source>
</evidence>
<proteinExistence type="predicted"/>
<evidence type="ECO:0000313" key="3">
    <source>
        <dbReference type="Proteomes" id="UP000807115"/>
    </source>
</evidence>
<comment type="caution">
    <text evidence="2">The sequence shown here is derived from an EMBL/GenBank/DDBJ whole genome shotgun (WGS) entry which is preliminary data.</text>
</comment>
<organism evidence="2 3">
    <name type="scientific">Sorghum bicolor</name>
    <name type="common">Sorghum</name>
    <name type="synonym">Sorghum vulgare</name>
    <dbReference type="NCBI Taxonomy" id="4558"/>
    <lineage>
        <taxon>Eukaryota</taxon>
        <taxon>Viridiplantae</taxon>
        <taxon>Streptophyta</taxon>
        <taxon>Embryophyta</taxon>
        <taxon>Tracheophyta</taxon>
        <taxon>Spermatophyta</taxon>
        <taxon>Magnoliopsida</taxon>
        <taxon>Liliopsida</taxon>
        <taxon>Poales</taxon>
        <taxon>Poaceae</taxon>
        <taxon>PACMAD clade</taxon>
        <taxon>Panicoideae</taxon>
        <taxon>Andropogonodae</taxon>
        <taxon>Andropogoneae</taxon>
        <taxon>Sorghinae</taxon>
        <taxon>Sorghum</taxon>
    </lineage>
</organism>
<reference evidence="2" key="1">
    <citation type="journal article" date="2019" name="BMC Genomics">
        <title>A new reference genome for Sorghum bicolor reveals high levels of sequence similarity between sweet and grain genotypes: implications for the genetics of sugar metabolism.</title>
        <authorList>
            <person name="Cooper E.A."/>
            <person name="Brenton Z.W."/>
            <person name="Flinn B.S."/>
            <person name="Jenkins J."/>
            <person name="Shu S."/>
            <person name="Flowers D."/>
            <person name="Luo F."/>
            <person name="Wang Y."/>
            <person name="Xia P."/>
            <person name="Barry K."/>
            <person name="Daum C."/>
            <person name="Lipzen A."/>
            <person name="Yoshinaga Y."/>
            <person name="Schmutz J."/>
            <person name="Saski C."/>
            <person name="Vermerris W."/>
            <person name="Kresovich S."/>
        </authorList>
    </citation>
    <scope>NUCLEOTIDE SEQUENCE</scope>
</reference>
<feature type="compositionally biased region" description="Basic residues" evidence="1">
    <location>
        <begin position="62"/>
        <end position="83"/>
    </location>
</feature>
<feature type="region of interest" description="Disordered" evidence="1">
    <location>
        <begin position="48"/>
        <end position="84"/>
    </location>
</feature>
<reference evidence="2" key="2">
    <citation type="submission" date="2020-10" db="EMBL/GenBank/DDBJ databases">
        <authorList>
            <person name="Cooper E.A."/>
            <person name="Brenton Z.W."/>
            <person name="Flinn B.S."/>
            <person name="Jenkins J."/>
            <person name="Shu S."/>
            <person name="Flowers D."/>
            <person name="Luo F."/>
            <person name="Wang Y."/>
            <person name="Xia P."/>
            <person name="Barry K."/>
            <person name="Daum C."/>
            <person name="Lipzen A."/>
            <person name="Yoshinaga Y."/>
            <person name="Schmutz J."/>
            <person name="Saski C."/>
            <person name="Vermerris W."/>
            <person name="Kresovich S."/>
        </authorList>
    </citation>
    <scope>NUCLEOTIDE SEQUENCE</scope>
</reference>
<protein>
    <submittedName>
        <fullName evidence="2">Uncharacterized protein</fullName>
    </submittedName>
</protein>
<dbReference type="Proteomes" id="UP000807115">
    <property type="component" value="Chromosome 3"/>
</dbReference>
<sequence>MAWRRLRGACGGPVWQAAMRHQRPRRPDGGVPVGCGFRRLRRRARWRARSRGHAVRAGYGQRGHRSERRRGHLWHGPRHRGAARHAMGCLRRQVSMCVYTRVA</sequence>
<dbReference type="AlphaFoldDB" id="A0A921UN95"/>